<evidence type="ECO:0000256" key="1">
    <source>
        <dbReference type="SAM" id="Phobius"/>
    </source>
</evidence>
<evidence type="ECO:0000313" key="2">
    <source>
        <dbReference type="EMBL" id="KKT85090.1"/>
    </source>
</evidence>
<sequence length="134" mass="14149">MTQSLPKKALQKSGGQILTSVIVFVAFGLSVIALSAILTIINLQNSMKNIESLNCLSFAESGVEEALLNLLRDPSYTGGTFSVDSAEVIVTVSTNAGVSTINSKAIYNGFTRSVVATASIENMELSLLSWSESL</sequence>
<reference evidence="2 3" key="1">
    <citation type="journal article" date="2015" name="Nature">
        <title>rRNA introns, odd ribosomes, and small enigmatic genomes across a large radiation of phyla.</title>
        <authorList>
            <person name="Brown C.T."/>
            <person name="Hug L.A."/>
            <person name="Thomas B.C."/>
            <person name="Sharon I."/>
            <person name="Castelle C.J."/>
            <person name="Singh A."/>
            <person name="Wilkins M.J."/>
            <person name="Williams K.H."/>
            <person name="Banfield J.F."/>
        </authorList>
    </citation>
    <scope>NUCLEOTIDE SEQUENCE [LARGE SCALE GENOMIC DNA]</scope>
</reference>
<name>A0A0G1KNQ4_UNCKA</name>
<keyword evidence="1" id="KW-0812">Transmembrane</keyword>
<comment type="caution">
    <text evidence="2">The sequence shown here is derived from an EMBL/GenBank/DDBJ whole genome shotgun (WGS) entry which is preliminary data.</text>
</comment>
<proteinExistence type="predicted"/>
<organism evidence="2 3">
    <name type="scientific">candidate division WWE3 bacterium GW2011_GWC2_44_9</name>
    <dbReference type="NCBI Taxonomy" id="1619125"/>
    <lineage>
        <taxon>Bacteria</taxon>
        <taxon>Katanobacteria</taxon>
    </lineage>
</organism>
<evidence type="ECO:0008006" key="4">
    <source>
        <dbReference type="Google" id="ProtNLM"/>
    </source>
</evidence>
<protein>
    <recommendedName>
        <fullName evidence="4">Type 4 fimbrial biogenesis protein PilX N-terminal domain-containing protein</fullName>
    </recommendedName>
</protein>
<dbReference type="AlphaFoldDB" id="A0A0G1KNQ4"/>
<accession>A0A0G1KNQ4</accession>
<keyword evidence="1" id="KW-0472">Membrane</keyword>
<feature type="transmembrane region" description="Helical" evidence="1">
    <location>
        <begin position="21"/>
        <end position="43"/>
    </location>
</feature>
<keyword evidence="1" id="KW-1133">Transmembrane helix</keyword>
<evidence type="ECO:0000313" key="3">
    <source>
        <dbReference type="Proteomes" id="UP000034504"/>
    </source>
</evidence>
<dbReference type="Proteomes" id="UP000034504">
    <property type="component" value="Unassembled WGS sequence"/>
</dbReference>
<dbReference type="EMBL" id="LCJU01000003">
    <property type="protein sequence ID" value="KKT85090.1"/>
    <property type="molecule type" value="Genomic_DNA"/>
</dbReference>
<gene>
    <name evidence="2" type="ORF">UW82_C0003G0008</name>
</gene>